<reference evidence="3" key="1">
    <citation type="journal article" date="2020" name="Microb. Genom.">
        <title>Genetic diversity of clinical and environmental Mucorales isolates obtained from an investigation of mucormycosis cases among solid organ transplant recipients.</title>
        <authorList>
            <person name="Nguyen M.H."/>
            <person name="Kaul D."/>
            <person name="Muto C."/>
            <person name="Cheng S.J."/>
            <person name="Richter R.A."/>
            <person name="Bruno V.M."/>
            <person name="Liu G."/>
            <person name="Beyhan S."/>
            <person name="Sundermann A.J."/>
            <person name="Mounaud S."/>
            <person name="Pasculle A.W."/>
            <person name="Nierman W.C."/>
            <person name="Driscoll E."/>
            <person name="Cumbie R."/>
            <person name="Clancy C.J."/>
            <person name="Dupont C.L."/>
        </authorList>
    </citation>
    <scope>NUCLEOTIDE SEQUENCE</scope>
    <source>
        <strain evidence="3">GL16</strain>
    </source>
</reference>
<dbReference type="CDD" id="cd00303">
    <property type="entry name" value="retropepsin_like"/>
    <property type="match status" value="1"/>
</dbReference>
<dbReference type="InterPro" id="IPR021109">
    <property type="entry name" value="Peptidase_aspartic_dom_sf"/>
</dbReference>
<dbReference type="InterPro" id="IPR053134">
    <property type="entry name" value="RNA-dir_DNA_polymerase"/>
</dbReference>
<evidence type="ECO:0000313" key="4">
    <source>
        <dbReference type="Proteomes" id="UP000717996"/>
    </source>
</evidence>
<proteinExistence type="predicted"/>
<dbReference type="InterPro" id="IPR043128">
    <property type="entry name" value="Rev_trsase/Diguanyl_cyclase"/>
</dbReference>
<feature type="compositionally biased region" description="Low complexity" evidence="1">
    <location>
        <begin position="378"/>
        <end position="419"/>
    </location>
</feature>
<gene>
    <name evidence="3" type="ORF">G6F51_009384</name>
</gene>
<dbReference type="Pfam" id="PF13975">
    <property type="entry name" value="gag-asp_proteas"/>
    <property type="match status" value="1"/>
</dbReference>
<protein>
    <recommendedName>
        <fullName evidence="2">Reverse transcriptase domain-containing protein</fullName>
    </recommendedName>
</protein>
<dbReference type="PANTHER" id="PTHR24559:SF454">
    <property type="entry name" value="RIBONUCLEASE H"/>
    <property type="match status" value="1"/>
</dbReference>
<dbReference type="PANTHER" id="PTHR24559">
    <property type="entry name" value="TRANSPOSON TY3-I GAG-POL POLYPROTEIN"/>
    <property type="match status" value="1"/>
</dbReference>
<sequence length="1190" mass="136909">MATTEPIALVQNSNQIQGYRPKLIEFYGYEGEDFRHFHELLDSYLILSNTHSDSRKLAILRSQLRRAAKVYFEKSILKDYPQVTYEKAIELLKNHYITPELIQNYELEFNDMVQGEQEHPQIFLSRLREAADLANITSEAVIESRFRAGLLREIKQFCIQSSARSFPEWLNHAEGWWNANRPRKIAMVDNPFIPRNINNALIYHGDMYQQHHSYGNHNIDLIDANERPSQVIPVIDVNSQGLLNSVTTVPHLVNGPHQLSTLEVAGNSRRSHAYPQHNVSQQLNNHNSQQDIVNLIQQTIRHELNSQQQFQPYNRNYNRRSRYNNNNQDYNQNNNYQGYHQNNDYRGNNNGYNHINGYNSNNDYNNNGYRYDKRNYGRNDSYNQGQNRNNYNNQPYHAKQMMQQSQPQQPNHNGQPNNHDFNKPINQNTYPHNLNALLTQNEAYPSDHTHDLYAAVRPHVPPEVTTAKPYTKPVKNTRERAKRSAIQEKPKETSIVTAQQPMIIHQPIDTHQNEAMETEKHITQNNEVKKTRKKTKAPPLKYDIVSDVMNQKADISFGNLIVAAPALGRKLAAASRPKRIPVEDANPDETMALIEDEDINTTAVYSKVDIGDKSIKTLIDCGAAKTCMSKALADTLGLDIDAASESVFTLGNGTKQPALGVIYDVPICVKNRLIIPCTVEVLPSCPNPLIIGNNWLSRAKAKIDFNSSTLKVAYKNKKAELEITFSRKKSTVPRISSYEQVYEYPVSSTNSKPNKQVHFEDESQESDSTEEESEEISEDDDEIEEEPDEMPDESLLLLEDDEKKIDVQVSAQMKEMLLEAPPHGMTLAANTSKIIWIRKPKNEHKNLIYNLEITNPKISESMGYFDPCSSLVVNRKSLEIRIYNRSTKDILLDPGEEIGVIEKLDPQEDSIVQAYNIHSNHHLCVLESSEFIIQNKNKNDETKLLELEKYQKLDVGELDEKNLQHLKKLLKKYENIFDWDNNTIGRTNLLDHKIIIQENTMPISHRPYRISPIEAEYLQKELEKYTKLGVIAPSNSPWAAPVILVKKKNGEYRMVIDYRKLNAVTKKDAYPLPRIDDLLDTLGKAKVFSALDMRAGFHQVPMEENSKELTAFTTKFGTYHYNTLPMGLVNSPATFQRLIDLCFRPLINKCLVAYIDDLNVYSLDHHTHLYHLEQLPKKDYKQIQAKYKKL</sequence>
<accession>A0A9P7C7M0</accession>
<feature type="domain" description="Reverse transcriptase" evidence="2">
    <location>
        <begin position="1026"/>
        <end position="1190"/>
    </location>
</feature>
<dbReference type="InterPro" id="IPR043502">
    <property type="entry name" value="DNA/RNA_pol_sf"/>
</dbReference>
<evidence type="ECO:0000256" key="1">
    <source>
        <dbReference type="SAM" id="MobiDB-lite"/>
    </source>
</evidence>
<dbReference type="InterPro" id="IPR000477">
    <property type="entry name" value="RT_dom"/>
</dbReference>
<feature type="compositionally biased region" description="Low complexity" evidence="1">
    <location>
        <begin position="323"/>
        <end position="369"/>
    </location>
</feature>
<feature type="region of interest" description="Disordered" evidence="1">
    <location>
        <begin position="306"/>
        <end position="431"/>
    </location>
</feature>
<dbReference type="AlphaFoldDB" id="A0A9P7C7M0"/>
<dbReference type="EMBL" id="JAANIT010001712">
    <property type="protein sequence ID" value="KAG1539047.1"/>
    <property type="molecule type" value="Genomic_DNA"/>
</dbReference>
<organism evidence="3 4">
    <name type="scientific">Rhizopus oryzae</name>
    <name type="common">Mucormycosis agent</name>
    <name type="synonym">Rhizopus arrhizus var. delemar</name>
    <dbReference type="NCBI Taxonomy" id="64495"/>
    <lineage>
        <taxon>Eukaryota</taxon>
        <taxon>Fungi</taxon>
        <taxon>Fungi incertae sedis</taxon>
        <taxon>Mucoromycota</taxon>
        <taxon>Mucoromycotina</taxon>
        <taxon>Mucoromycetes</taxon>
        <taxon>Mucorales</taxon>
        <taxon>Mucorineae</taxon>
        <taxon>Rhizopodaceae</taxon>
        <taxon>Rhizopus</taxon>
    </lineage>
</organism>
<dbReference type="Pfam" id="PF00078">
    <property type="entry name" value="RVT_1"/>
    <property type="match status" value="1"/>
</dbReference>
<dbReference type="PROSITE" id="PS50878">
    <property type="entry name" value="RT_POL"/>
    <property type="match status" value="1"/>
</dbReference>
<dbReference type="Gene3D" id="3.30.70.270">
    <property type="match status" value="1"/>
</dbReference>
<evidence type="ECO:0000313" key="3">
    <source>
        <dbReference type="EMBL" id="KAG1539047.1"/>
    </source>
</evidence>
<dbReference type="CDD" id="cd01647">
    <property type="entry name" value="RT_LTR"/>
    <property type="match status" value="1"/>
</dbReference>
<feature type="region of interest" description="Disordered" evidence="1">
    <location>
        <begin position="463"/>
        <end position="494"/>
    </location>
</feature>
<dbReference type="Gene3D" id="3.10.10.10">
    <property type="entry name" value="HIV Type 1 Reverse Transcriptase, subunit A, domain 1"/>
    <property type="match status" value="1"/>
</dbReference>
<feature type="compositionally biased region" description="Acidic residues" evidence="1">
    <location>
        <begin position="762"/>
        <end position="791"/>
    </location>
</feature>
<comment type="caution">
    <text evidence="3">The sequence shown here is derived from an EMBL/GenBank/DDBJ whole genome shotgun (WGS) entry which is preliminary data.</text>
</comment>
<dbReference type="SUPFAM" id="SSF50630">
    <property type="entry name" value="Acid proteases"/>
    <property type="match status" value="1"/>
</dbReference>
<dbReference type="Proteomes" id="UP000717996">
    <property type="component" value="Unassembled WGS sequence"/>
</dbReference>
<feature type="region of interest" description="Disordered" evidence="1">
    <location>
        <begin position="746"/>
        <end position="791"/>
    </location>
</feature>
<dbReference type="SUPFAM" id="SSF56672">
    <property type="entry name" value="DNA/RNA polymerases"/>
    <property type="match status" value="1"/>
</dbReference>
<name>A0A9P7C7M0_RHIOR</name>
<dbReference type="Gene3D" id="2.40.70.10">
    <property type="entry name" value="Acid Proteases"/>
    <property type="match status" value="1"/>
</dbReference>
<evidence type="ECO:0000259" key="2">
    <source>
        <dbReference type="PROSITE" id="PS50878"/>
    </source>
</evidence>